<dbReference type="Pfam" id="PF00004">
    <property type="entry name" value="AAA"/>
    <property type="match status" value="1"/>
</dbReference>
<dbReference type="InterPro" id="IPR003593">
    <property type="entry name" value="AAA+_ATPase"/>
</dbReference>
<dbReference type="CDD" id="cd19499">
    <property type="entry name" value="RecA-like_ClpB_Hsp104-like"/>
    <property type="match status" value="1"/>
</dbReference>
<evidence type="ECO:0000256" key="5">
    <source>
        <dbReference type="PROSITE-ProRule" id="PRU01251"/>
    </source>
</evidence>
<keyword evidence="8" id="KW-0378">Hydrolase</keyword>
<dbReference type="PROSITE" id="PS50151">
    <property type="entry name" value="UVR"/>
    <property type="match status" value="1"/>
</dbReference>
<sequence length="823" mass="91888">MNLNTKAYSGRTGGVIYEVFRFAAKMRHGFAGSEHVLWAIAHEGQGRAAEVLGRFGVGADLIEEAIRRYDRDAAESGGVQAIQMSREMQRILEVAEDIRKEQEDESVEPEHLLLAILRQSGCAAFQLLHSLGVDAGTLREALSQAMRQPLPEDIREESGQEEGEPLLEKYSRDLTSEADAGLLDPMIGRDKVVERVIQILSRRTKNNPALIGEPGVGKTAVAEGLAQRMAAGHVPQNLQGKRILSLDLAGMLAGTRFRGDFEERIKGFLEEIKKDGQIILFIDEFHTLIGAGSGSNDAMDAANILKQSLGRGELQVIGATTLREYRQYIEKDAAMERRFQPVMIEEPDREDAVKILMGLREKYEEFHELTITDEAIRAAVELSDRYISDRYLPDKAIDLMDEAASRIRVRSMTVPAHLQALDEEVRKVCEAKKKAAAAQEYEQAAVLRDKQKALSQELKEKQEQWRNGQNAAVTAEDVAEVVSAWTNIPVTMLTQDERQRLRKLEETLHKRVIGQEPAISAVSRAIRRARTGVAQPGRPIGSFLFLGPTGVGKTEVSRALAEVMFQDENAVLRFDMSEYMEPHAVSKLIGSPPGYVGYEEGGQLTEQVRRKPYSILLFDEIEKAHPDVWNTLLQVMDDGRLTDSQGRTVSFKNTIIILTSNIGAKNIVGRNSLGFVAAEEKSEEHRAREMESRVMDEVKRAFQPEFLNRLDEIIVFRQLDKENIREIARNLADRFAERMAAQGVNLEVDETAIDLLAEQGFDPVYGARPLRRAIQSTLENAVADRILEGGFDSGDKLIATAQNGKMELRICKNPQKILSPVTI</sequence>
<dbReference type="PRINTS" id="PR00300">
    <property type="entry name" value="CLPPROTEASEA"/>
</dbReference>
<dbReference type="Pfam" id="PF10431">
    <property type="entry name" value="ClpB_D2-small"/>
    <property type="match status" value="1"/>
</dbReference>
<organism evidence="8 9">
    <name type="scientific">Zhenpiania hominis</name>
    <dbReference type="NCBI Taxonomy" id="2763644"/>
    <lineage>
        <taxon>Bacteria</taxon>
        <taxon>Bacillati</taxon>
        <taxon>Bacillota</taxon>
        <taxon>Clostridia</taxon>
        <taxon>Peptostreptococcales</taxon>
        <taxon>Anaerovoracaceae</taxon>
        <taxon>Zhenpiania</taxon>
    </lineage>
</organism>
<dbReference type="InterPro" id="IPR027417">
    <property type="entry name" value="P-loop_NTPase"/>
</dbReference>
<dbReference type="GO" id="GO:0016887">
    <property type="term" value="F:ATP hydrolysis activity"/>
    <property type="evidence" value="ECO:0007669"/>
    <property type="project" value="InterPro"/>
</dbReference>
<dbReference type="Gene3D" id="3.40.50.300">
    <property type="entry name" value="P-loop containing nucleotide triphosphate hydrolases"/>
    <property type="match status" value="2"/>
</dbReference>
<keyword evidence="1 5" id="KW-0677">Repeat</keyword>
<dbReference type="Gene3D" id="1.10.8.60">
    <property type="match status" value="2"/>
</dbReference>
<keyword evidence="9" id="KW-1185">Reference proteome</keyword>
<dbReference type="FunFam" id="3.40.50.300:FF:000010">
    <property type="entry name" value="Chaperone clpB 1, putative"/>
    <property type="match status" value="1"/>
</dbReference>
<gene>
    <name evidence="8" type="ORF">H9L42_07990</name>
</gene>
<evidence type="ECO:0000313" key="8">
    <source>
        <dbReference type="EMBL" id="MBC6679766.1"/>
    </source>
</evidence>
<dbReference type="AlphaFoldDB" id="A0A923SQM7"/>
<name>A0A923SQM7_9FIRM</name>
<dbReference type="Gene3D" id="1.10.1780.10">
    <property type="entry name" value="Clp, N-terminal domain"/>
    <property type="match status" value="1"/>
</dbReference>
<protein>
    <submittedName>
        <fullName evidence="8">ATP-dependent Clp protease ATP-binding subunit</fullName>
    </submittedName>
</protein>
<keyword evidence="2" id="KW-0547">Nucleotide-binding</keyword>
<dbReference type="Pfam" id="PF07724">
    <property type="entry name" value="AAA_2"/>
    <property type="match status" value="1"/>
</dbReference>
<dbReference type="Pfam" id="PF02861">
    <property type="entry name" value="Clp_N"/>
    <property type="match status" value="1"/>
</dbReference>
<keyword evidence="4" id="KW-0143">Chaperone</keyword>
<dbReference type="InterPro" id="IPR001943">
    <property type="entry name" value="UVR_dom"/>
</dbReference>
<dbReference type="Pfam" id="PF17871">
    <property type="entry name" value="AAA_lid_9"/>
    <property type="match status" value="1"/>
</dbReference>
<dbReference type="InterPro" id="IPR041546">
    <property type="entry name" value="ClpA/ClpB_AAA_lid"/>
</dbReference>
<evidence type="ECO:0000256" key="3">
    <source>
        <dbReference type="ARBA" id="ARBA00022840"/>
    </source>
</evidence>
<feature type="domain" description="Clp R" evidence="7">
    <location>
        <begin position="1"/>
        <end position="149"/>
    </location>
</feature>
<evidence type="ECO:0000256" key="1">
    <source>
        <dbReference type="ARBA" id="ARBA00022737"/>
    </source>
</evidence>
<dbReference type="Proteomes" id="UP000602647">
    <property type="component" value="Unassembled WGS sequence"/>
</dbReference>
<dbReference type="CDD" id="cd00009">
    <property type="entry name" value="AAA"/>
    <property type="match status" value="1"/>
</dbReference>
<evidence type="ECO:0000313" key="9">
    <source>
        <dbReference type="Proteomes" id="UP000602647"/>
    </source>
</evidence>
<dbReference type="InterPro" id="IPR019489">
    <property type="entry name" value="Clp_ATPase_C"/>
</dbReference>
<keyword evidence="3 8" id="KW-0067">ATP-binding</keyword>
<evidence type="ECO:0000259" key="7">
    <source>
        <dbReference type="PROSITE" id="PS51903"/>
    </source>
</evidence>
<dbReference type="GO" id="GO:0034605">
    <property type="term" value="P:cellular response to heat"/>
    <property type="evidence" value="ECO:0007669"/>
    <property type="project" value="TreeGrafter"/>
</dbReference>
<dbReference type="GO" id="GO:0008233">
    <property type="term" value="F:peptidase activity"/>
    <property type="evidence" value="ECO:0007669"/>
    <property type="project" value="UniProtKB-KW"/>
</dbReference>
<dbReference type="InterPro" id="IPR001270">
    <property type="entry name" value="ClpA/B"/>
</dbReference>
<dbReference type="SMART" id="SM00382">
    <property type="entry name" value="AAA"/>
    <property type="match status" value="2"/>
</dbReference>
<dbReference type="PANTHER" id="PTHR11638:SF18">
    <property type="entry name" value="HEAT SHOCK PROTEIN 104"/>
    <property type="match status" value="1"/>
</dbReference>
<dbReference type="SUPFAM" id="SSF52540">
    <property type="entry name" value="P-loop containing nucleoside triphosphate hydrolases"/>
    <property type="match status" value="2"/>
</dbReference>
<dbReference type="PANTHER" id="PTHR11638">
    <property type="entry name" value="ATP-DEPENDENT CLP PROTEASE"/>
    <property type="match status" value="1"/>
</dbReference>
<evidence type="ECO:0000256" key="2">
    <source>
        <dbReference type="ARBA" id="ARBA00022741"/>
    </source>
</evidence>
<comment type="caution">
    <text evidence="8">The sequence shown here is derived from an EMBL/GenBank/DDBJ whole genome shotgun (WGS) entry which is preliminary data.</text>
</comment>
<dbReference type="GO" id="GO:0006508">
    <property type="term" value="P:proteolysis"/>
    <property type="evidence" value="ECO:0007669"/>
    <property type="project" value="UniProtKB-KW"/>
</dbReference>
<keyword evidence="8" id="KW-0645">Protease</keyword>
<proteinExistence type="predicted"/>
<dbReference type="SMART" id="SM01086">
    <property type="entry name" value="ClpB_D2-small"/>
    <property type="match status" value="1"/>
</dbReference>
<dbReference type="InterPro" id="IPR003959">
    <property type="entry name" value="ATPase_AAA_core"/>
</dbReference>
<dbReference type="GO" id="GO:0005737">
    <property type="term" value="C:cytoplasm"/>
    <property type="evidence" value="ECO:0007669"/>
    <property type="project" value="TreeGrafter"/>
</dbReference>
<dbReference type="FunFam" id="3.40.50.300:FF:000025">
    <property type="entry name" value="ATP-dependent Clp protease subunit"/>
    <property type="match status" value="1"/>
</dbReference>
<dbReference type="SUPFAM" id="SSF81923">
    <property type="entry name" value="Double Clp-N motif"/>
    <property type="match status" value="1"/>
</dbReference>
<dbReference type="PROSITE" id="PS51903">
    <property type="entry name" value="CLP_R"/>
    <property type="match status" value="1"/>
</dbReference>
<evidence type="ECO:0000259" key="6">
    <source>
        <dbReference type="PROSITE" id="PS50151"/>
    </source>
</evidence>
<dbReference type="InterPro" id="IPR036628">
    <property type="entry name" value="Clp_N_dom_sf"/>
</dbReference>
<evidence type="ECO:0000256" key="4">
    <source>
        <dbReference type="ARBA" id="ARBA00023186"/>
    </source>
</evidence>
<feature type="domain" description="UVR" evidence="6">
    <location>
        <begin position="422"/>
        <end position="457"/>
    </location>
</feature>
<dbReference type="GO" id="GO:0005524">
    <property type="term" value="F:ATP binding"/>
    <property type="evidence" value="ECO:0007669"/>
    <property type="project" value="UniProtKB-KW"/>
</dbReference>
<accession>A0A923SQM7</accession>
<dbReference type="InterPro" id="IPR050130">
    <property type="entry name" value="ClpA_ClpB"/>
</dbReference>
<reference evidence="8" key="1">
    <citation type="submission" date="2020-08" db="EMBL/GenBank/DDBJ databases">
        <title>Genome public.</title>
        <authorList>
            <person name="Liu C."/>
            <person name="Sun Q."/>
        </authorList>
    </citation>
    <scope>NUCLEOTIDE SEQUENCE</scope>
    <source>
        <strain evidence="8">BX12</strain>
    </source>
</reference>
<dbReference type="RefSeq" id="WP_187302869.1">
    <property type="nucleotide sequence ID" value="NZ_JACRYT010000006.1"/>
</dbReference>
<dbReference type="Gene3D" id="4.10.860.10">
    <property type="entry name" value="UVR domain"/>
    <property type="match status" value="1"/>
</dbReference>
<dbReference type="InterPro" id="IPR004176">
    <property type="entry name" value="Clp_R_N"/>
</dbReference>
<dbReference type="EMBL" id="JACRYT010000006">
    <property type="protein sequence ID" value="MBC6679766.1"/>
    <property type="molecule type" value="Genomic_DNA"/>
</dbReference>